<sequence length="149" mass="15229">MPSAPQPDRLPVAPVSAEEVERNGSGAQALIGYHLDLTGADGAGRVILDIEDRHLNRHGSLHGGIVAMMLDAAGGFAVSRASEGEGLPNVATVSLNTNYVAPARGGHRVTAVGHVTGGGRKVVFASAQLLDQDGTLLATASGVFRCIRA</sequence>
<dbReference type="CDD" id="cd03443">
    <property type="entry name" value="PaaI_thioesterase"/>
    <property type="match status" value="1"/>
</dbReference>
<evidence type="ECO:0000313" key="5">
    <source>
        <dbReference type="Proteomes" id="UP000611500"/>
    </source>
</evidence>
<dbReference type="PANTHER" id="PTHR21660:SF1">
    <property type="entry name" value="ACYL-COENZYME A THIOESTERASE 13"/>
    <property type="match status" value="1"/>
</dbReference>
<dbReference type="AlphaFoldDB" id="A0A8J3MD03"/>
<evidence type="ECO:0000313" key="4">
    <source>
        <dbReference type="EMBL" id="GHG92465.1"/>
    </source>
</evidence>
<accession>A0A8J3MD03</accession>
<proteinExistence type="inferred from homology"/>
<dbReference type="Gene3D" id="3.10.129.10">
    <property type="entry name" value="Hotdog Thioesterase"/>
    <property type="match status" value="1"/>
</dbReference>
<comment type="caution">
    <text evidence="4">The sequence shown here is derived from an EMBL/GenBank/DDBJ whole genome shotgun (WGS) entry which is preliminary data.</text>
</comment>
<organism evidence="4 5">
    <name type="scientific">Pseudodonghicola xiamenensis</name>
    <dbReference type="NCBI Taxonomy" id="337702"/>
    <lineage>
        <taxon>Bacteria</taxon>
        <taxon>Pseudomonadati</taxon>
        <taxon>Pseudomonadota</taxon>
        <taxon>Alphaproteobacteria</taxon>
        <taxon>Rhodobacterales</taxon>
        <taxon>Paracoccaceae</taxon>
        <taxon>Pseudodonghicola</taxon>
    </lineage>
</organism>
<name>A0A8J3MD03_9RHOB</name>
<dbReference type="InterPro" id="IPR006683">
    <property type="entry name" value="Thioestr_dom"/>
</dbReference>
<dbReference type="GO" id="GO:0047617">
    <property type="term" value="F:fatty acyl-CoA hydrolase activity"/>
    <property type="evidence" value="ECO:0007669"/>
    <property type="project" value="InterPro"/>
</dbReference>
<keyword evidence="2" id="KW-0378">Hydrolase</keyword>
<dbReference type="SUPFAM" id="SSF54637">
    <property type="entry name" value="Thioesterase/thiol ester dehydrase-isomerase"/>
    <property type="match status" value="1"/>
</dbReference>
<dbReference type="InterPro" id="IPR029069">
    <property type="entry name" value="HotDog_dom_sf"/>
</dbReference>
<dbReference type="Proteomes" id="UP000611500">
    <property type="component" value="Unassembled WGS sequence"/>
</dbReference>
<dbReference type="PANTHER" id="PTHR21660">
    <property type="entry name" value="THIOESTERASE SUPERFAMILY MEMBER-RELATED"/>
    <property type="match status" value="1"/>
</dbReference>
<dbReference type="RefSeq" id="WP_229861773.1">
    <property type="nucleotide sequence ID" value="NZ_BNAP01000009.1"/>
</dbReference>
<dbReference type="EMBL" id="BNAP01000009">
    <property type="protein sequence ID" value="GHG92465.1"/>
    <property type="molecule type" value="Genomic_DNA"/>
</dbReference>
<keyword evidence="5" id="KW-1185">Reference proteome</keyword>
<protein>
    <recommendedName>
        <fullName evidence="3">Thioesterase domain-containing protein</fullName>
    </recommendedName>
</protein>
<evidence type="ECO:0000256" key="2">
    <source>
        <dbReference type="ARBA" id="ARBA00022801"/>
    </source>
</evidence>
<reference evidence="4" key="1">
    <citation type="journal article" date="2014" name="Int. J. Syst. Evol. Microbiol.">
        <title>Complete genome sequence of Corynebacterium casei LMG S-19264T (=DSM 44701T), isolated from a smear-ripened cheese.</title>
        <authorList>
            <consortium name="US DOE Joint Genome Institute (JGI-PGF)"/>
            <person name="Walter F."/>
            <person name="Albersmeier A."/>
            <person name="Kalinowski J."/>
            <person name="Ruckert C."/>
        </authorList>
    </citation>
    <scope>NUCLEOTIDE SEQUENCE</scope>
    <source>
        <strain evidence="4">CGMCC 1.7081</strain>
    </source>
</reference>
<dbReference type="InterPro" id="IPR003736">
    <property type="entry name" value="PAAI_dom"/>
</dbReference>
<dbReference type="NCBIfam" id="TIGR00369">
    <property type="entry name" value="unchar_dom_1"/>
    <property type="match status" value="1"/>
</dbReference>
<feature type="domain" description="Thioesterase" evidence="3">
    <location>
        <begin position="58"/>
        <end position="137"/>
    </location>
</feature>
<dbReference type="InterPro" id="IPR039298">
    <property type="entry name" value="ACOT13"/>
</dbReference>
<gene>
    <name evidence="4" type="ORF">GCM10010961_24510</name>
</gene>
<reference evidence="4" key="2">
    <citation type="submission" date="2020-09" db="EMBL/GenBank/DDBJ databases">
        <authorList>
            <person name="Sun Q."/>
            <person name="Zhou Y."/>
        </authorList>
    </citation>
    <scope>NUCLEOTIDE SEQUENCE</scope>
    <source>
        <strain evidence="4">CGMCC 1.7081</strain>
    </source>
</reference>
<evidence type="ECO:0000259" key="3">
    <source>
        <dbReference type="Pfam" id="PF03061"/>
    </source>
</evidence>
<evidence type="ECO:0000256" key="1">
    <source>
        <dbReference type="ARBA" id="ARBA00008324"/>
    </source>
</evidence>
<comment type="similarity">
    <text evidence="1">Belongs to the thioesterase PaaI family.</text>
</comment>
<dbReference type="Pfam" id="PF03061">
    <property type="entry name" value="4HBT"/>
    <property type="match status" value="1"/>
</dbReference>